<keyword evidence="6" id="KW-0967">Endosome</keyword>
<evidence type="ECO:0000256" key="4">
    <source>
        <dbReference type="ARBA" id="ARBA00022692"/>
    </source>
</evidence>
<evidence type="ECO:0000256" key="8">
    <source>
        <dbReference type="ARBA" id="ARBA00023015"/>
    </source>
</evidence>
<evidence type="ECO:0000256" key="16">
    <source>
        <dbReference type="SAM" id="MobiDB-lite"/>
    </source>
</evidence>
<keyword evidence="8" id="KW-0805">Transcription regulation</keyword>
<evidence type="ECO:0000313" key="20">
    <source>
        <dbReference type="Proteomes" id="UP001230051"/>
    </source>
</evidence>
<dbReference type="AlphaFoldDB" id="A0AAD8LT92"/>
<keyword evidence="9 17" id="KW-0472">Membrane</keyword>
<proteinExistence type="inferred from homology"/>
<evidence type="ECO:0000256" key="3">
    <source>
        <dbReference type="ARBA" id="ARBA00006655"/>
    </source>
</evidence>
<evidence type="ECO:0000256" key="2">
    <source>
        <dbReference type="ARBA" id="ARBA00004363"/>
    </source>
</evidence>
<dbReference type="EMBL" id="JAGXEW010000003">
    <property type="protein sequence ID" value="KAK1173623.1"/>
    <property type="molecule type" value="Genomic_DNA"/>
</dbReference>
<evidence type="ECO:0000256" key="13">
    <source>
        <dbReference type="ARBA" id="ARBA00035628"/>
    </source>
</evidence>
<evidence type="ECO:0000256" key="7">
    <source>
        <dbReference type="ARBA" id="ARBA00022989"/>
    </source>
</evidence>
<keyword evidence="4 17" id="KW-0812">Transmembrane</keyword>
<evidence type="ECO:0000256" key="11">
    <source>
        <dbReference type="ARBA" id="ARBA00023228"/>
    </source>
</evidence>
<dbReference type="Proteomes" id="UP001230051">
    <property type="component" value="Unassembled WGS sequence"/>
</dbReference>
<keyword evidence="5 18" id="KW-0732">Signal</keyword>
<gene>
    <name evidence="19" type="primary">vopp1</name>
    <name evidence="19" type="ORF">AOXY_G3782</name>
</gene>
<evidence type="ECO:0000313" key="19">
    <source>
        <dbReference type="EMBL" id="KAK1173623.1"/>
    </source>
</evidence>
<organism evidence="19 20">
    <name type="scientific">Acipenser oxyrinchus oxyrinchus</name>
    <dbReference type="NCBI Taxonomy" id="40147"/>
    <lineage>
        <taxon>Eukaryota</taxon>
        <taxon>Metazoa</taxon>
        <taxon>Chordata</taxon>
        <taxon>Craniata</taxon>
        <taxon>Vertebrata</taxon>
        <taxon>Euteleostomi</taxon>
        <taxon>Actinopterygii</taxon>
        <taxon>Chondrostei</taxon>
        <taxon>Acipenseriformes</taxon>
        <taxon>Acipenseridae</taxon>
        <taxon>Acipenser</taxon>
    </lineage>
</organism>
<evidence type="ECO:0000256" key="5">
    <source>
        <dbReference type="ARBA" id="ARBA00022729"/>
    </source>
</evidence>
<feature type="signal peptide" evidence="18">
    <location>
        <begin position="1"/>
        <end position="21"/>
    </location>
</feature>
<feature type="region of interest" description="Disordered" evidence="16">
    <location>
        <begin position="135"/>
        <end position="170"/>
    </location>
</feature>
<keyword evidence="11" id="KW-0458">Lysosome</keyword>
<comment type="similarity">
    <text evidence="3">Belongs to the VOPP1/ECOP family.</text>
</comment>
<protein>
    <recommendedName>
        <fullName evidence="14">WW domain binding protein VOPP1</fullName>
    </recommendedName>
    <alternativeName>
        <fullName evidence="15">Vesicular, overexpressed in cancer, prosurvival protein 1</fullName>
    </alternativeName>
</protein>
<reference evidence="19" key="1">
    <citation type="submission" date="2022-02" db="EMBL/GenBank/DDBJ databases">
        <title>Atlantic sturgeon de novo genome assembly.</title>
        <authorList>
            <person name="Stock M."/>
            <person name="Klopp C."/>
            <person name="Guiguen Y."/>
            <person name="Cabau C."/>
            <person name="Parinello H."/>
            <person name="Santidrian Yebra-Pimentel E."/>
            <person name="Kuhl H."/>
            <person name="Dirks R.P."/>
            <person name="Guessner J."/>
            <person name="Wuertz S."/>
            <person name="Du K."/>
            <person name="Schartl M."/>
        </authorList>
    </citation>
    <scope>NUCLEOTIDE SEQUENCE</scope>
    <source>
        <strain evidence="19">STURGEONOMICS-FGT-2020</strain>
        <tissue evidence="19">Whole blood</tissue>
    </source>
</reference>
<dbReference type="PANTHER" id="PTHR14971:SF2">
    <property type="entry name" value="VESICULAR, OVEREXPRESSED IN CANCER, PROSURVIVAL PROTEIN 1"/>
    <property type="match status" value="1"/>
</dbReference>
<keyword evidence="10" id="KW-0804">Transcription</keyword>
<keyword evidence="12" id="KW-0968">Cytoplasmic vesicle</keyword>
<dbReference type="InterPro" id="IPR026229">
    <property type="entry name" value="VOPP1"/>
</dbReference>
<feature type="transmembrane region" description="Helical" evidence="17">
    <location>
        <begin position="60"/>
        <end position="80"/>
    </location>
</feature>
<dbReference type="PANTHER" id="PTHR14971">
    <property type="entry name" value="VESICULAR, OVEREXPRESSED IN CANCER, PROSURVIVAL PROTEIN 1"/>
    <property type="match status" value="1"/>
</dbReference>
<feature type="compositionally biased region" description="Pro residues" evidence="16">
    <location>
        <begin position="147"/>
        <end position="161"/>
    </location>
</feature>
<evidence type="ECO:0000256" key="14">
    <source>
        <dbReference type="ARBA" id="ARBA00035708"/>
    </source>
</evidence>
<dbReference type="PRINTS" id="PR02068">
    <property type="entry name" value="VOPPROTEIN1"/>
</dbReference>
<sequence length="170" mass="19242">MKNPQSALIFIICIFLEGIDAKKYCWYFEGGYPTYFICRSFEDCCGTRCCVRALSIQRLWYFWLLLMMGVLFCCGAGFFIRRRIYPSHLTDEPSLNVSFTRQPMNIMSAGSPQPDIQHYGNLGGPVVNPIAPPFQVQPSSPHLNASYPPPPSYCNQPPPPYEQVVKSSAK</sequence>
<evidence type="ECO:0000256" key="6">
    <source>
        <dbReference type="ARBA" id="ARBA00022753"/>
    </source>
</evidence>
<feature type="chain" id="PRO_5041921265" description="WW domain binding protein VOPP1" evidence="18">
    <location>
        <begin position="22"/>
        <end position="170"/>
    </location>
</feature>
<accession>A0AAD8LT92</accession>
<dbReference type="GO" id="GO:0005765">
    <property type="term" value="C:lysosomal membrane"/>
    <property type="evidence" value="ECO:0007669"/>
    <property type="project" value="UniProtKB-SubCell"/>
</dbReference>
<keyword evidence="7 17" id="KW-1133">Transmembrane helix</keyword>
<dbReference type="GO" id="GO:0031902">
    <property type="term" value="C:late endosome membrane"/>
    <property type="evidence" value="ECO:0007669"/>
    <property type="project" value="UniProtKB-SubCell"/>
</dbReference>
<name>A0AAD8LT92_ACIOX</name>
<evidence type="ECO:0000256" key="12">
    <source>
        <dbReference type="ARBA" id="ARBA00023329"/>
    </source>
</evidence>
<keyword evidence="20" id="KW-1185">Reference proteome</keyword>
<evidence type="ECO:0000256" key="1">
    <source>
        <dbReference type="ARBA" id="ARBA00004358"/>
    </source>
</evidence>
<evidence type="ECO:0000256" key="18">
    <source>
        <dbReference type="SAM" id="SignalP"/>
    </source>
</evidence>
<evidence type="ECO:0000256" key="17">
    <source>
        <dbReference type="SAM" id="Phobius"/>
    </source>
</evidence>
<evidence type="ECO:0000256" key="15">
    <source>
        <dbReference type="ARBA" id="ARBA00035715"/>
    </source>
</evidence>
<comment type="subcellular location">
    <subcellularLocation>
        <location evidence="1">Cytoplasmic vesicle membrane</location>
        <topology evidence="1">Single-pass type I membrane protein</topology>
    </subcellularLocation>
    <subcellularLocation>
        <location evidence="13">Late endosome membrane</location>
        <topology evidence="13">Single-pass membrane protein</topology>
    </subcellularLocation>
    <subcellularLocation>
        <location evidence="2">Lysosome membrane</location>
        <topology evidence="2">Single-pass membrane protein</topology>
    </subcellularLocation>
</comment>
<evidence type="ECO:0000256" key="10">
    <source>
        <dbReference type="ARBA" id="ARBA00023163"/>
    </source>
</evidence>
<evidence type="ECO:0000256" key="9">
    <source>
        <dbReference type="ARBA" id="ARBA00023136"/>
    </source>
</evidence>
<comment type="caution">
    <text evidence="19">The sequence shown here is derived from an EMBL/GenBank/DDBJ whole genome shotgun (WGS) entry which is preliminary data.</text>
</comment>